<feature type="domain" description="C2" evidence="4">
    <location>
        <begin position="1"/>
        <end position="103"/>
    </location>
</feature>
<dbReference type="InterPro" id="IPR019775">
    <property type="entry name" value="WD40_repeat_CS"/>
</dbReference>
<feature type="repeat" description="WD" evidence="3">
    <location>
        <begin position="945"/>
        <end position="986"/>
    </location>
</feature>
<dbReference type="Gene3D" id="2.60.40.150">
    <property type="entry name" value="C2 domain"/>
    <property type="match status" value="1"/>
</dbReference>
<dbReference type="PROSITE" id="PS00678">
    <property type="entry name" value="WD_REPEATS_1"/>
    <property type="match status" value="10"/>
</dbReference>
<dbReference type="InterPro" id="IPR056884">
    <property type="entry name" value="NPHP3-like_N"/>
</dbReference>
<dbReference type="Gene3D" id="2.130.10.10">
    <property type="entry name" value="YVTN repeat-like/Quinoprotein amine dehydrogenase"/>
    <property type="match status" value="7"/>
</dbReference>
<sequence>MALTLIVEKLDDLVWEPGWRDLGKPPNLYIEVFGNKGRIFKTRAVKRNIRPTWNDSFQTSSSPSMFTFRLFHDAPGPDVTIAEAQISVQHFMEQPNSSDGVWLDMKAPDGKVRGRLSVRLGAFTADEAISQMSDSASKLNRQSAVVDGLEAADGAQLLAALDAILSGLENIVKVGDELAKIHPYANAAWKAVTAVYNITRNQREADEKVVKLVQAMATLYSFAKNLDPVVNLKSIEESVLRITMQTLECALFIREYYGHGFLGRIAQTSLGAGQRIDQLTAALLRLAEELDQGLVVQTTLLSAQVLDEVEKLGTSAILGVLRHAESSLRPSMRRECLPGTRGEIIEAVTQQLTTPSEARIVWLSGVAGSGKSTVATSLEGIQSWCFMRLHSGSPKPTWHLHIEQAICAALDRDHNLVKAPFENQFRELLLVPLESVKQHLVGPFVVVIDALDECTEDSRKVLVNLIADLFAKLPAAFRFFVTSRLDSDITRVLRNNIAVQEHSLDIATANPSDISLYIRDRLDTIRQAHPTLRPNWPGEGKAQQLIDLSGNLFIWAATALDFIEGKKMFPPSRRLETMLETPFGTGGNLDRLYTLALKSDGDWDDTEFRESATVVLAGIALAEIPMTEGMMDAVLGLNDGTAAGVLPFLGSLVYWSPGQPVRTLHASFGDFLVKSRFRDPWFSDVAKVKKNIASGCFAVLEKYLKFNICQLPDSDLPNPQNVHLPPALTYASRFWGAHVCDSDFDPKILVLLGSFLTGQFLFWLEVLSVQQEIQFAAGTLHFAQRYAQGKSDWVETFLDDGKKFVAVFGPAIAQSAAHIYISAVALAPRLSAIRQHYVAWFPRLLRYNVPQTWTSLEKTLSHNTFVWSVAFSPDGHRIVSGSSDKMVRIWDAATGTLVGGLLRGHNASVSCVALSLDGHRIVSGSDDKTVRVWDAATGAAVGEPLQGHDDRVCSVAFSPDGRRIVSGSKDKTVRIWAAATGAAVGAPLEHNGWVCSVAFLSDGRRIVSGSGDKMVRIWDPTTGAVVPLRHDAPVLSIALSPDGHRIASGSIDHTVRIWDAATGNAIRQPLQGHDDWVWSVAFSPDGQQIASGSSDQTVRVWDATTVAAGETLQGHSAEVSSVAFSPDGHSVISGAHDKTVCIWDAATGAPARNPLKGHDGPVLSIALSPDGHQIVSGSCDKTVRVWDAATGFAVGAPLEGHDGWVWSVAFSPDGQRIISGSDDKTLRIWDTATGAVVLLRGHDDWVWSVAFSPDGRRVVSGSRDKTVRIWDAATGAAVAEPLRGHTAAASSVAFSPDGRRIVSGSGDNMVRIWDVATSAAVGAPLQGHDDWVSSVTFSPNGHYIASASSDKSIRIWDAATGAAVGQPPRGHDDRVCSVAFSPDGRRIVSGSRDQTVRIWDAVIGAEVTEPLQGYDPGVSSLTGAIPRGSFRDGWICSSSSSRLIWVPPSLRRSFCMPWCCFVISPRGVNVLDLSNFVHGLDWEKCIKEEYRVK</sequence>
<evidence type="ECO:0000256" key="1">
    <source>
        <dbReference type="ARBA" id="ARBA00022574"/>
    </source>
</evidence>
<accession>A0AAW0A8X7</accession>
<keyword evidence="2" id="KW-0677">Repeat</keyword>
<dbReference type="InterPro" id="IPR001680">
    <property type="entry name" value="WD40_rpt"/>
</dbReference>
<dbReference type="InterPro" id="IPR000008">
    <property type="entry name" value="C2_dom"/>
</dbReference>
<feature type="repeat" description="WD" evidence="3">
    <location>
        <begin position="1112"/>
        <end position="1153"/>
    </location>
</feature>
<feature type="repeat" description="WD" evidence="3">
    <location>
        <begin position="902"/>
        <end position="943"/>
    </location>
</feature>
<keyword evidence="6" id="KW-1185">Reference proteome</keyword>
<dbReference type="SMART" id="SM00320">
    <property type="entry name" value="WD40"/>
    <property type="match status" value="13"/>
</dbReference>
<evidence type="ECO:0000256" key="2">
    <source>
        <dbReference type="ARBA" id="ARBA00022737"/>
    </source>
</evidence>
<dbReference type="CDD" id="cd00200">
    <property type="entry name" value="WD40"/>
    <property type="match status" value="2"/>
</dbReference>
<dbReference type="SUPFAM" id="SSF49562">
    <property type="entry name" value="C2 domain (Calcium/lipid-binding domain, CaLB)"/>
    <property type="match status" value="1"/>
</dbReference>
<dbReference type="CDD" id="cd00030">
    <property type="entry name" value="C2"/>
    <property type="match status" value="1"/>
</dbReference>
<dbReference type="SMART" id="SM00239">
    <property type="entry name" value="C2"/>
    <property type="match status" value="1"/>
</dbReference>
<dbReference type="InterPro" id="IPR011044">
    <property type="entry name" value="Quino_amine_DH_bsu"/>
</dbReference>
<dbReference type="PROSITE" id="PS50082">
    <property type="entry name" value="WD_REPEATS_2"/>
    <property type="match status" value="13"/>
</dbReference>
<feature type="repeat" description="WD" evidence="3">
    <location>
        <begin position="1027"/>
        <end position="1068"/>
    </location>
</feature>
<dbReference type="InterPro" id="IPR035892">
    <property type="entry name" value="C2_domain_sf"/>
</dbReference>
<feature type="repeat" description="WD" evidence="3">
    <location>
        <begin position="859"/>
        <end position="900"/>
    </location>
</feature>
<dbReference type="EMBL" id="JAWWNJ010000078">
    <property type="protein sequence ID" value="KAK7005535.1"/>
    <property type="molecule type" value="Genomic_DNA"/>
</dbReference>
<dbReference type="Pfam" id="PF23414">
    <property type="entry name" value="Beta-prop_EML_2"/>
    <property type="match status" value="1"/>
</dbReference>
<evidence type="ECO:0000313" key="6">
    <source>
        <dbReference type="Proteomes" id="UP001362999"/>
    </source>
</evidence>
<comment type="caution">
    <text evidence="5">The sequence shown here is derived from an EMBL/GenBank/DDBJ whole genome shotgun (WGS) entry which is preliminary data.</text>
</comment>
<dbReference type="Pfam" id="PF00400">
    <property type="entry name" value="WD40"/>
    <property type="match status" value="9"/>
</dbReference>
<feature type="repeat" description="WD" evidence="3">
    <location>
        <begin position="1282"/>
        <end position="1323"/>
    </location>
</feature>
<evidence type="ECO:0000256" key="3">
    <source>
        <dbReference type="PROSITE-ProRule" id="PRU00221"/>
    </source>
</evidence>
<dbReference type="Pfam" id="PF00168">
    <property type="entry name" value="C2"/>
    <property type="match status" value="1"/>
</dbReference>
<dbReference type="InterPro" id="IPR020472">
    <property type="entry name" value="WD40_PAC1"/>
</dbReference>
<dbReference type="InterPro" id="IPR015943">
    <property type="entry name" value="WD40/YVTN_repeat-like_dom_sf"/>
</dbReference>
<dbReference type="SUPFAM" id="SSF52540">
    <property type="entry name" value="P-loop containing nucleoside triphosphate hydrolases"/>
    <property type="match status" value="1"/>
</dbReference>
<gene>
    <name evidence="5" type="ORF">R3P38DRAFT_3604903</name>
</gene>
<dbReference type="Pfam" id="PF24883">
    <property type="entry name" value="NPHP3_N"/>
    <property type="match status" value="1"/>
</dbReference>
<name>A0AAW0A8X7_9AGAR</name>
<dbReference type="PROSITE" id="PS50004">
    <property type="entry name" value="C2"/>
    <property type="match status" value="1"/>
</dbReference>
<dbReference type="PROSITE" id="PS50294">
    <property type="entry name" value="WD_REPEATS_REGION"/>
    <property type="match status" value="13"/>
</dbReference>
<proteinExistence type="predicted"/>
<feature type="repeat" description="WD" evidence="3">
    <location>
        <begin position="1239"/>
        <end position="1280"/>
    </location>
</feature>
<feature type="repeat" description="WD" evidence="3">
    <location>
        <begin position="1368"/>
        <end position="1400"/>
    </location>
</feature>
<dbReference type="Proteomes" id="UP001362999">
    <property type="component" value="Unassembled WGS sequence"/>
</dbReference>
<dbReference type="PANTHER" id="PTHR44129">
    <property type="entry name" value="WD REPEAT-CONTAINING PROTEIN POP1"/>
    <property type="match status" value="1"/>
</dbReference>
<dbReference type="Gene3D" id="3.40.50.300">
    <property type="entry name" value="P-loop containing nucleotide triphosphate hydrolases"/>
    <property type="match status" value="1"/>
</dbReference>
<dbReference type="InterPro" id="IPR027417">
    <property type="entry name" value="P-loop_NTPase"/>
</dbReference>
<keyword evidence="1 3" id="KW-0853">WD repeat</keyword>
<dbReference type="PRINTS" id="PR00320">
    <property type="entry name" value="GPROTEINBRPT"/>
</dbReference>
<feature type="repeat" description="WD" evidence="3">
    <location>
        <begin position="1155"/>
        <end position="1196"/>
    </location>
</feature>
<feature type="repeat" description="WD" evidence="3">
    <location>
        <begin position="1198"/>
        <end position="1239"/>
    </location>
</feature>
<feature type="repeat" description="WD" evidence="3">
    <location>
        <begin position="1325"/>
        <end position="1366"/>
    </location>
</feature>
<evidence type="ECO:0000259" key="4">
    <source>
        <dbReference type="PROSITE" id="PS50004"/>
    </source>
</evidence>
<organism evidence="5 6">
    <name type="scientific">Favolaschia claudopus</name>
    <dbReference type="NCBI Taxonomy" id="2862362"/>
    <lineage>
        <taxon>Eukaryota</taxon>
        <taxon>Fungi</taxon>
        <taxon>Dikarya</taxon>
        <taxon>Basidiomycota</taxon>
        <taxon>Agaricomycotina</taxon>
        <taxon>Agaricomycetes</taxon>
        <taxon>Agaricomycetidae</taxon>
        <taxon>Agaricales</taxon>
        <taxon>Marasmiineae</taxon>
        <taxon>Mycenaceae</taxon>
        <taxon>Favolaschia</taxon>
    </lineage>
</organism>
<evidence type="ECO:0000313" key="5">
    <source>
        <dbReference type="EMBL" id="KAK7005535.1"/>
    </source>
</evidence>
<reference evidence="5 6" key="1">
    <citation type="journal article" date="2024" name="J Genomics">
        <title>Draft genome sequencing and assembly of Favolaschia claudopus CIRM-BRFM 2984 isolated from oak limbs.</title>
        <authorList>
            <person name="Navarro D."/>
            <person name="Drula E."/>
            <person name="Chaduli D."/>
            <person name="Cazenave R."/>
            <person name="Ahrendt S."/>
            <person name="Wang J."/>
            <person name="Lipzen A."/>
            <person name="Daum C."/>
            <person name="Barry K."/>
            <person name="Grigoriev I.V."/>
            <person name="Favel A."/>
            <person name="Rosso M.N."/>
            <person name="Martin F."/>
        </authorList>
    </citation>
    <scope>NUCLEOTIDE SEQUENCE [LARGE SCALE GENOMIC DNA]</scope>
    <source>
        <strain evidence="5 6">CIRM-BRFM 2984</strain>
    </source>
</reference>
<dbReference type="SUPFAM" id="SSF50978">
    <property type="entry name" value="WD40 repeat-like"/>
    <property type="match status" value="1"/>
</dbReference>
<dbReference type="InterPro" id="IPR055442">
    <property type="entry name" value="Beta-prop_EML-like_2nd"/>
</dbReference>
<protein>
    <submittedName>
        <fullName evidence="5">WD40 repeat-like protein</fullName>
    </submittedName>
</protein>
<dbReference type="SUPFAM" id="SSF82171">
    <property type="entry name" value="DPP6 N-terminal domain-like"/>
    <property type="match status" value="1"/>
</dbReference>
<feature type="repeat" description="WD" evidence="3">
    <location>
        <begin position="1070"/>
        <end position="1111"/>
    </location>
</feature>
<dbReference type="InterPro" id="IPR036322">
    <property type="entry name" value="WD40_repeat_dom_sf"/>
</dbReference>
<feature type="repeat" description="WD" evidence="3">
    <location>
        <begin position="987"/>
        <end position="1028"/>
    </location>
</feature>
<dbReference type="SUPFAM" id="SSF50969">
    <property type="entry name" value="YVTN repeat-like/Quinoprotein amine dehydrogenase"/>
    <property type="match status" value="1"/>
</dbReference>
<dbReference type="InterPro" id="IPR050349">
    <property type="entry name" value="WD_LIS1/nudF_dynein_reg"/>
</dbReference>